<gene>
    <name evidence="1" type="ORF">MUDAN_MDHGFNIF_02717</name>
</gene>
<dbReference type="Proteomes" id="UP000289996">
    <property type="component" value="Unassembled WGS sequence"/>
</dbReference>
<dbReference type="EMBL" id="UYIG01000068">
    <property type="protein sequence ID" value="VDG27900.1"/>
    <property type="molecule type" value="Genomic_DNA"/>
</dbReference>
<proteinExistence type="predicted"/>
<sequence length="42" mass="4639">MIVIPNSVVLVVGTWAVATCWFKRHEIGHKLFDEGGSNKNGK</sequence>
<reference evidence="1 2" key="1">
    <citation type="submission" date="2018-11" db="EMBL/GenBank/DDBJ databases">
        <authorList>
            <person name="Wuyts S."/>
        </authorList>
    </citation>
    <scope>NUCLEOTIDE SEQUENCE [LARGE SCALE GENOMIC DNA]</scope>
    <source>
        <strain evidence="1">Lactobacillus mudanjiangensis AMBF249</strain>
    </source>
</reference>
<dbReference type="AlphaFoldDB" id="A0A660E4M6"/>
<accession>A0A660E4M6</accession>
<organism evidence="1 2">
    <name type="scientific">Lactiplantibacillus mudanjiangensis</name>
    <dbReference type="NCBI Taxonomy" id="1296538"/>
    <lineage>
        <taxon>Bacteria</taxon>
        <taxon>Bacillati</taxon>
        <taxon>Bacillota</taxon>
        <taxon>Bacilli</taxon>
        <taxon>Lactobacillales</taxon>
        <taxon>Lactobacillaceae</taxon>
        <taxon>Lactiplantibacillus</taxon>
    </lineage>
</organism>
<evidence type="ECO:0000313" key="1">
    <source>
        <dbReference type="EMBL" id="VDG27900.1"/>
    </source>
</evidence>
<name>A0A660E4M6_9LACO</name>
<dbReference type="RefSeq" id="WP_263854409.1">
    <property type="nucleotide sequence ID" value="NZ_UYIG01000068.1"/>
</dbReference>
<protein>
    <submittedName>
        <fullName evidence="1">Uncharacterized protein</fullName>
    </submittedName>
</protein>
<evidence type="ECO:0000313" key="2">
    <source>
        <dbReference type="Proteomes" id="UP000289996"/>
    </source>
</evidence>
<keyword evidence="2" id="KW-1185">Reference proteome</keyword>